<dbReference type="PANTHER" id="PTHR12835:SF5">
    <property type="entry name" value="BIOTIN--PROTEIN LIGASE"/>
    <property type="match status" value="1"/>
</dbReference>
<protein>
    <submittedName>
        <fullName evidence="2">Class II aaRS and biotin synthetase</fullName>
    </submittedName>
</protein>
<dbReference type="EMBL" id="KZ819605">
    <property type="protein sequence ID" value="PWN32636.1"/>
    <property type="molecule type" value="Genomic_DNA"/>
</dbReference>
<dbReference type="OrthoDB" id="10250105at2759"/>
<reference evidence="2 3" key="1">
    <citation type="journal article" date="2018" name="Mol. Biol. Evol.">
        <title>Broad Genomic Sampling Reveals a Smut Pathogenic Ancestry of the Fungal Clade Ustilaginomycotina.</title>
        <authorList>
            <person name="Kijpornyongpan T."/>
            <person name="Mondo S.J."/>
            <person name="Barry K."/>
            <person name="Sandor L."/>
            <person name="Lee J."/>
            <person name="Lipzen A."/>
            <person name="Pangilinan J."/>
            <person name="LaButti K."/>
            <person name="Hainaut M."/>
            <person name="Henrissat B."/>
            <person name="Grigoriev I.V."/>
            <person name="Spatafora J.W."/>
            <person name="Aime M.C."/>
        </authorList>
    </citation>
    <scope>NUCLEOTIDE SEQUENCE [LARGE SCALE GENOMIC DNA]</scope>
    <source>
        <strain evidence="2 3">MCA 3882</strain>
    </source>
</reference>
<dbReference type="InterPro" id="IPR045864">
    <property type="entry name" value="aa-tRNA-synth_II/BPL/LPL"/>
</dbReference>
<feature type="domain" description="BPL/LPL catalytic" evidence="1">
    <location>
        <begin position="476"/>
        <end position="698"/>
    </location>
</feature>
<dbReference type="SUPFAM" id="SSF55681">
    <property type="entry name" value="Class II aaRS and biotin synthetases"/>
    <property type="match status" value="1"/>
</dbReference>
<dbReference type="PROSITE" id="PS51733">
    <property type="entry name" value="BPL_LPL_CATALYTIC"/>
    <property type="match status" value="1"/>
</dbReference>
<dbReference type="SUPFAM" id="SSF52317">
    <property type="entry name" value="Class I glutamine amidotransferase-like"/>
    <property type="match status" value="1"/>
</dbReference>
<accession>A0A316V514</accession>
<dbReference type="Proteomes" id="UP000245771">
    <property type="component" value="Unassembled WGS sequence"/>
</dbReference>
<sequence length="799" mass="87582">MSNVLVYSGTGVSASALSHTLRTLRTLLPSYDVQCINAQSLAVDPWIQSTSLLVIPGGRDLPYVDQLAQHHRLPNSTTSSRADARIRQYIEQHGGSFVGICAGAYYASSTCEFERGDRVMQVVGDRPALQFYPGTCSGTAYPGFVYESDQGARLIDVAMEGQCEAEKQWTTYYNGGGAFINAEQFKQQGVEILGRYVSDRNASNASSDVQQHRLKPEYEGQAAIVFCRKGNGKAILYGTHPEFPVSIQEKPTQETGAPEALPEKAQAASVAATLQELEIKRLYQFGKQLQLLGLEVKLPEFPSTASVQSEQPKLTPLVLVTRAIQQAQSIISSLQPASISFNKAASLAGSPESGLLISVSDTNDVVHFYDSSSSSTLSEICSRADYTPYMTPVVSQTSDEARAGQSSQPEMEVDLQKVPKYVIVSTSPETDSDKRLLPHWNPQFFLSYLDSSRQIIERQIRERWVLGTSGGGVWNSTNEPVVLADAHTYTFVVTSTQTMLDKNYKLLTRLPNGLTSFATHQVSGRGRGKNAWISPLGCLQFSTLLHVPTPQKTFWHAGMGAIVFVQYLAGLAIVESVRSGALGQEYAQAIGNKIRIKWPNDVYAQVGDERKGTFVYRNKTYAKMAGVLVNSQFAGSDLALVVGCGINTLNARPTTSLSDLIEAYNLTHPDQKPLEIVSQERFAGAILATFERMWNTFLRYGGSFVPFIEAYRRAWLHSDQETLLSDTVPPTRARIVGITSDHGLLRCVPVHADGTTSFGQVNADSELAWGSATSTGQFIDLQPDGNSFDMLQNLIRRKE</sequence>
<dbReference type="Pfam" id="PF09825">
    <property type="entry name" value="BPL_N"/>
    <property type="match status" value="1"/>
</dbReference>
<dbReference type="InterPro" id="IPR004143">
    <property type="entry name" value="BPL_LPL_catalytic"/>
</dbReference>
<evidence type="ECO:0000313" key="2">
    <source>
        <dbReference type="EMBL" id="PWN32636.1"/>
    </source>
</evidence>
<name>A0A316V514_9BASI</name>
<organism evidence="2 3">
    <name type="scientific">Meira miltonrushii</name>
    <dbReference type="NCBI Taxonomy" id="1280837"/>
    <lineage>
        <taxon>Eukaryota</taxon>
        <taxon>Fungi</taxon>
        <taxon>Dikarya</taxon>
        <taxon>Basidiomycota</taxon>
        <taxon>Ustilaginomycotina</taxon>
        <taxon>Exobasidiomycetes</taxon>
        <taxon>Exobasidiales</taxon>
        <taxon>Brachybasidiaceae</taxon>
        <taxon>Meira</taxon>
    </lineage>
</organism>
<dbReference type="GeneID" id="37019175"/>
<dbReference type="RefSeq" id="XP_025352938.1">
    <property type="nucleotide sequence ID" value="XM_025497394.1"/>
</dbReference>
<dbReference type="GO" id="GO:0005737">
    <property type="term" value="C:cytoplasm"/>
    <property type="evidence" value="ECO:0007669"/>
    <property type="project" value="TreeGrafter"/>
</dbReference>
<dbReference type="STRING" id="1280837.A0A316V514"/>
<dbReference type="Pfam" id="PF03099">
    <property type="entry name" value="BPL_LplA_LipB"/>
    <property type="match status" value="1"/>
</dbReference>
<dbReference type="PANTHER" id="PTHR12835">
    <property type="entry name" value="BIOTIN PROTEIN LIGASE"/>
    <property type="match status" value="1"/>
</dbReference>
<keyword evidence="3" id="KW-1185">Reference proteome</keyword>
<dbReference type="InterPro" id="IPR019197">
    <property type="entry name" value="Biotin-prot_ligase_N"/>
</dbReference>
<dbReference type="AlphaFoldDB" id="A0A316V514"/>
<evidence type="ECO:0000313" key="3">
    <source>
        <dbReference type="Proteomes" id="UP000245771"/>
    </source>
</evidence>
<evidence type="ECO:0000259" key="1">
    <source>
        <dbReference type="PROSITE" id="PS51733"/>
    </source>
</evidence>
<dbReference type="CDD" id="cd03144">
    <property type="entry name" value="GATase1_ScBLP_like"/>
    <property type="match status" value="1"/>
</dbReference>
<proteinExistence type="predicted"/>
<dbReference type="InParanoid" id="A0A316V514"/>
<dbReference type="FunCoup" id="A0A316V514">
    <property type="interactions" value="313"/>
</dbReference>
<dbReference type="GO" id="GO:0004077">
    <property type="term" value="F:biotin--[biotin carboxyl-carrier protein] ligase activity"/>
    <property type="evidence" value="ECO:0007669"/>
    <property type="project" value="TreeGrafter"/>
</dbReference>
<gene>
    <name evidence="2" type="ORF">FA14DRAFT_149255</name>
</gene>
<dbReference type="InterPro" id="IPR029062">
    <property type="entry name" value="Class_I_gatase-like"/>
</dbReference>
<dbReference type="Gene3D" id="3.30.930.10">
    <property type="entry name" value="Bira Bifunctional Protein, Domain 2"/>
    <property type="match status" value="1"/>
</dbReference>